<name>A0ABQ5HD66_9ASTR</name>
<dbReference type="InterPro" id="IPR013103">
    <property type="entry name" value="RVT_2"/>
</dbReference>
<organism evidence="3 4">
    <name type="scientific">Tanacetum coccineum</name>
    <dbReference type="NCBI Taxonomy" id="301880"/>
    <lineage>
        <taxon>Eukaryota</taxon>
        <taxon>Viridiplantae</taxon>
        <taxon>Streptophyta</taxon>
        <taxon>Embryophyta</taxon>
        <taxon>Tracheophyta</taxon>
        <taxon>Spermatophyta</taxon>
        <taxon>Magnoliopsida</taxon>
        <taxon>eudicotyledons</taxon>
        <taxon>Gunneridae</taxon>
        <taxon>Pentapetalae</taxon>
        <taxon>asterids</taxon>
        <taxon>campanulids</taxon>
        <taxon>Asterales</taxon>
        <taxon>Asteraceae</taxon>
        <taxon>Asteroideae</taxon>
        <taxon>Anthemideae</taxon>
        <taxon>Anthemidinae</taxon>
        <taxon>Tanacetum</taxon>
    </lineage>
</organism>
<dbReference type="Proteomes" id="UP001151760">
    <property type="component" value="Unassembled WGS sequence"/>
</dbReference>
<dbReference type="Pfam" id="PF07727">
    <property type="entry name" value="RVT_2"/>
    <property type="match status" value="1"/>
</dbReference>
<evidence type="ECO:0000313" key="3">
    <source>
        <dbReference type="EMBL" id="GJT85831.1"/>
    </source>
</evidence>
<proteinExistence type="predicted"/>
<dbReference type="EMBL" id="BQNB010019487">
    <property type="protein sequence ID" value="GJT85831.1"/>
    <property type="molecule type" value="Genomic_DNA"/>
</dbReference>
<dbReference type="PANTHER" id="PTHR11439:SF511">
    <property type="match status" value="1"/>
</dbReference>
<feature type="domain" description="Reverse transcriptase Ty1/copia-type" evidence="1">
    <location>
        <begin position="500"/>
        <end position="561"/>
    </location>
</feature>
<protein>
    <submittedName>
        <fullName evidence="3">Ribonuclease H-like domain-containing protein</fullName>
    </submittedName>
</protein>
<accession>A0ABQ5HD66</accession>
<gene>
    <name evidence="3" type="ORF">Tco_1067548</name>
</gene>
<evidence type="ECO:0000259" key="2">
    <source>
        <dbReference type="Pfam" id="PF13976"/>
    </source>
</evidence>
<dbReference type="PANTHER" id="PTHR11439">
    <property type="entry name" value="GAG-POL-RELATED RETROTRANSPOSON"/>
    <property type="match status" value="1"/>
</dbReference>
<dbReference type="Pfam" id="PF13976">
    <property type="entry name" value="gag_pre-integrs"/>
    <property type="match status" value="1"/>
</dbReference>
<evidence type="ECO:0000259" key="1">
    <source>
        <dbReference type="Pfam" id="PF07727"/>
    </source>
</evidence>
<keyword evidence="4" id="KW-1185">Reference proteome</keyword>
<reference evidence="3" key="1">
    <citation type="journal article" date="2022" name="Int. J. Mol. Sci.">
        <title>Draft Genome of Tanacetum Coccineum: Genomic Comparison of Closely Related Tanacetum-Family Plants.</title>
        <authorList>
            <person name="Yamashiro T."/>
            <person name="Shiraishi A."/>
            <person name="Nakayama K."/>
            <person name="Satake H."/>
        </authorList>
    </citation>
    <scope>NUCLEOTIDE SEQUENCE</scope>
</reference>
<sequence length="778" mass="87470">VILEFRSPSRWKELSKETGSKILPNGDGSCEKTFKPIPRCYEIVGFLHGFKRNSNTRKQTFNANTDVKSNDKKSSSSISSGFTFEQMQKLLSLINDNGSGSIHANLVGRASFFSRNVWFNINISRFFCANSKLYAQTITLGWIIDSSANRHLTIFTMSMYNVFDITSLKINVGHPNGTLATISHVGNLKLSNNVILSDVVVIPGYCVSILSVNKLIRDSKMYVGFDENKCYIQDLRKERVLGTGSETGGLYVFDIIKDVYVGKSNMIMCFHVSKLLWHNILGHPSDQVLSVLHDDLDISKSSSISVCEVCHRAKKTRDLFPLSDHKSKKLGGIPLRFWSDCVMTAVYLINRLPSFIFKASESEHLSFFDNQMSQSLYDDGRATSVMDGSVPSSNIDTSDTTFTMYQEENIATHIDDESSPEGNIYDNNYGPAQTINVFGQEDVLRYGIKKFVCYSILSEANLCFAANLNKVVEPFCYQDAMSDPNWVDAMNSEIEALDRNNTWTLDVNNSFLYGDLIEDVYMTLPQGYDNVDKGKVWKLNKSLYGLKQAPRQWNAKLTTDVSHMKAALRVLRSLKGSPGLWIQFDKVSDQKLRVFSDADWAKCPKTIKSVTGYIEVEYRSMAFATCETIWFGNILSSLGVTNLYPVDLFCDNNYAIQLAANHIFHEKSKHFEIDVHLVREKVSVGVIKTIKIHTYLQVADIFTKCLGVVQHNIFCGKLGIFDMFAGEKSSNGSSGENLTFSLKGDVQDKKSTQSHIKCEGLNLPTYQSDNAMESSQRK</sequence>
<feature type="non-terminal residue" evidence="3">
    <location>
        <position position="1"/>
    </location>
</feature>
<feature type="domain" description="GAG-pre-integrase" evidence="2">
    <location>
        <begin position="249"/>
        <end position="314"/>
    </location>
</feature>
<dbReference type="InterPro" id="IPR025724">
    <property type="entry name" value="GAG-pre-integrase_dom"/>
</dbReference>
<evidence type="ECO:0000313" key="4">
    <source>
        <dbReference type="Proteomes" id="UP001151760"/>
    </source>
</evidence>
<dbReference type="CDD" id="cd09272">
    <property type="entry name" value="RNase_HI_RT_Ty1"/>
    <property type="match status" value="1"/>
</dbReference>
<comment type="caution">
    <text evidence="3">The sequence shown here is derived from an EMBL/GenBank/DDBJ whole genome shotgun (WGS) entry which is preliminary data.</text>
</comment>
<reference evidence="3" key="2">
    <citation type="submission" date="2022-01" db="EMBL/GenBank/DDBJ databases">
        <authorList>
            <person name="Yamashiro T."/>
            <person name="Shiraishi A."/>
            <person name="Satake H."/>
            <person name="Nakayama K."/>
        </authorList>
    </citation>
    <scope>NUCLEOTIDE SEQUENCE</scope>
</reference>